<organism evidence="1 2">
    <name type="scientific">Aphanomyces euteiches</name>
    <dbReference type="NCBI Taxonomy" id="100861"/>
    <lineage>
        <taxon>Eukaryota</taxon>
        <taxon>Sar</taxon>
        <taxon>Stramenopiles</taxon>
        <taxon>Oomycota</taxon>
        <taxon>Saprolegniomycetes</taxon>
        <taxon>Saprolegniales</taxon>
        <taxon>Verrucalvaceae</taxon>
        <taxon>Aphanomyces</taxon>
    </lineage>
</organism>
<protein>
    <submittedName>
        <fullName evidence="1">Uncharacterized protein</fullName>
    </submittedName>
</protein>
<gene>
    <name evidence="1" type="ORF">Ae201684_008409</name>
</gene>
<comment type="caution">
    <text evidence="1">The sequence shown here is derived from an EMBL/GenBank/DDBJ whole genome shotgun (WGS) entry which is preliminary data.</text>
</comment>
<evidence type="ECO:0000313" key="1">
    <source>
        <dbReference type="EMBL" id="KAF0735200.1"/>
    </source>
</evidence>
<reference evidence="1 2" key="1">
    <citation type="submission" date="2019-07" db="EMBL/GenBank/DDBJ databases">
        <title>Genomics analysis of Aphanomyces spp. identifies a new class of oomycete effector associated with host adaptation.</title>
        <authorList>
            <person name="Gaulin E."/>
        </authorList>
    </citation>
    <scope>NUCLEOTIDE SEQUENCE [LARGE SCALE GENOMIC DNA]</scope>
    <source>
        <strain evidence="1 2">ATCC 201684</strain>
    </source>
</reference>
<name>A0A6G0X5I8_9STRA</name>
<dbReference type="EMBL" id="VJMJ01000101">
    <property type="protein sequence ID" value="KAF0735200.1"/>
    <property type="molecule type" value="Genomic_DNA"/>
</dbReference>
<dbReference type="Proteomes" id="UP000481153">
    <property type="component" value="Unassembled WGS sequence"/>
</dbReference>
<accession>A0A6G0X5I8</accession>
<dbReference type="AlphaFoldDB" id="A0A6G0X5I8"/>
<keyword evidence="2" id="KW-1185">Reference proteome</keyword>
<evidence type="ECO:0000313" key="2">
    <source>
        <dbReference type="Proteomes" id="UP000481153"/>
    </source>
</evidence>
<dbReference type="VEuPathDB" id="FungiDB:AeMF1_012181"/>
<sequence length="477" mass="54773">MRTWDYSLPTLTKTKRFMDRKPWVDASPFRQAFYQAYPLLKQVKLDNLALIGGSVLSLLTGVFTSKDLDFFVITNNDKLSPEDAAEFAHERVKAFITDLFNVMNAHNTELNDLETNTRKTNPDFRIRPNQLYNLDLFRVRRQLNVYTIELPQLNGISLPIQVILTPYESLAQLLQRIDIACTAIAFFEGDVWFSEMSKFAFENSCFVVDGTSRAPDHLHRIVKYFDRGFDIILTSFDMSKVHTRNFAFGEVEVIDMAALTVVATKIKGTNKIRVDHIKKPKVTRPLTEEDGPAGAFDEYGHVQDSSFKVYAGTIRHNNIICLLNDNPVGFIVDGEGSNFANAFRQWPYITDRMLLFSYETVKSNVYSEGALQLDMLFKYFPFLKPNDLVHRILGSYVATMQQDGRRAAAIFNSTYDEYVDQVLDELIAEQIEIGKKKILEMGKLPVKMVAVELRYQTSNCTPEEFFGTYFKRIETQQ</sequence>
<proteinExistence type="predicted"/>